<feature type="domain" description="SGNH hydrolase-type esterase" evidence="1">
    <location>
        <begin position="75"/>
        <end position="226"/>
    </location>
</feature>
<accession>A0A2N5E5P3</accession>
<dbReference type="InterPro" id="IPR013830">
    <property type="entry name" value="SGNH_hydro"/>
</dbReference>
<dbReference type="PANTHER" id="PTHR30383">
    <property type="entry name" value="THIOESTERASE 1/PROTEASE 1/LYSOPHOSPHOLIPASE L1"/>
    <property type="match status" value="1"/>
</dbReference>
<name>A0A2N5E5P3_9GAMM</name>
<keyword evidence="3" id="KW-1185">Reference proteome</keyword>
<dbReference type="AlphaFoldDB" id="A0A2N5E5P3"/>
<evidence type="ECO:0000313" key="2">
    <source>
        <dbReference type="EMBL" id="PLR36473.1"/>
    </source>
</evidence>
<dbReference type="RefSeq" id="WP_101824047.1">
    <property type="nucleotide sequence ID" value="NZ_PJZH01000006.1"/>
</dbReference>
<evidence type="ECO:0000313" key="3">
    <source>
        <dbReference type="Proteomes" id="UP000234503"/>
    </source>
</evidence>
<protein>
    <recommendedName>
        <fullName evidence="1">SGNH hydrolase-type esterase domain-containing protein</fullName>
    </recommendedName>
</protein>
<dbReference type="InterPro" id="IPR051532">
    <property type="entry name" value="Ester_Hydrolysis_Enzymes"/>
</dbReference>
<dbReference type="Proteomes" id="UP000234503">
    <property type="component" value="Unassembled WGS sequence"/>
</dbReference>
<reference evidence="2 3" key="1">
    <citation type="submission" date="2017-12" db="EMBL/GenBank/DDBJ databases">
        <title>Characterization of six clinical isolates of Enterochimera gen. nov., a novel genus of the Yersiniaciae family and the three species Enterochimera arupensis sp. nov., Enterochimera coloradensis sp. nov, and Enterochimera californica sp. nov.</title>
        <authorList>
            <person name="Rossi A."/>
            <person name="Fisher M."/>
        </authorList>
    </citation>
    <scope>NUCLEOTIDE SEQUENCE [LARGE SCALE GENOMIC DNA]</scope>
    <source>
        <strain evidence="3">2016-Iso4</strain>
    </source>
</reference>
<dbReference type="Gene3D" id="3.40.50.1110">
    <property type="entry name" value="SGNH hydrolase"/>
    <property type="match status" value="1"/>
</dbReference>
<dbReference type="PANTHER" id="PTHR30383:SF5">
    <property type="entry name" value="SGNH HYDROLASE-TYPE ESTERASE DOMAIN-CONTAINING PROTEIN"/>
    <property type="match status" value="1"/>
</dbReference>
<gene>
    <name evidence="2" type="ORF">CYR32_08950</name>
</gene>
<sequence>MTNLIKKAARVAGFVLCMAYSFALGKYAVFPYEYIYELKHTYFTRDQVQTERNPMYLYKRAMHRTFPGKGDVVMVGDSLTDNARWEDMFPDAKIVNRGIAGDDTTGVLARIDTLIATGAKKAFIMLGTNDIDRGMSAEGIVNNIGNIAGQLNEAGMEIIIESTLRSGKRYHQKNSMINEINRQLAILCKARNYHYVDINQALAASGLLNPEYSLDDTHINHKGYAAWRQEIAGFF</sequence>
<dbReference type="EMBL" id="PJZH01000006">
    <property type="protein sequence ID" value="PLR36473.1"/>
    <property type="molecule type" value="Genomic_DNA"/>
</dbReference>
<dbReference type="SUPFAM" id="SSF52266">
    <property type="entry name" value="SGNH hydrolase"/>
    <property type="match status" value="1"/>
</dbReference>
<dbReference type="Pfam" id="PF13472">
    <property type="entry name" value="Lipase_GDSL_2"/>
    <property type="match status" value="1"/>
</dbReference>
<proteinExistence type="predicted"/>
<organism evidence="2 3">
    <name type="scientific">Chimaeribacter coloradensis</name>
    <dbReference type="NCBI Taxonomy" id="2060068"/>
    <lineage>
        <taxon>Bacteria</taxon>
        <taxon>Pseudomonadati</taxon>
        <taxon>Pseudomonadota</taxon>
        <taxon>Gammaproteobacteria</taxon>
        <taxon>Enterobacterales</taxon>
        <taxon>Yersiniaceae</taxon>
        <taxon>Chimaeribacter</taxon>
    </lineage>
</organism>
<evidence type="ECO:0000259" key="1">
    <source>
        <dbReference type="Pfam" id="PF13472"/>
    </source>
</evidence>
<dbReference type="OrthoDB" id="5624617at2"/>
<dbReference type="InterPro" id="IPR036514">
    <property type="entry name" value="SGNH_hydro_sf"/>
</dbReference>
<comment type="caution">
    <text evidence="2">The sequence shown here is derived from an EMBL/GenBank/DDBJ whole genome shotgun (WGS) entry which is preliminary data.</text>
</comment>
<dbReference type="GO" id="GO:0004622">
    <property type="term" value="F:phosphatidylcholine lysophospholipase activity"/>
    <property type="evidence" value="ECO:0007669"/>
    <property type="project" value="TreeGrafter"/>
</dbReference>